<evidence type="ECO:0000256" key="2">
    <source>
        <dbReference type="ARBA" id="ARBA00022703"/>
    </source>
</evidence>
<dbReference type="AlphaFoldDB" id="A0A438J4H1"/>
<comment type="similarity">
    <text evidence="1">Belongs to the API5 family.</text>
</comment>
<proteinExistence type="inferred from homology"/>
<name>A0A438J4H1_VITVI</name>
<dbReference type="InterPro" id="IPR016024">
    <property type="entry name" value="ARM-type_fold"/>
</dbReference>
<gene>
    <name evidence="3" type="primary">API5_2</name>
    <name evidence="3" type="ORF">CK203_021603</name>
</gene>
<protein>
    <submittedName>
        <fullName evidence="3">Apoptosis inhibitor 5-like protein API5</fullName>
    </submittedName>
</protein>
<accession>A0A438J4H1</accession>
<dbReference type="Proteomes" id="UP000288805">
    <property type="component" value="Unassembled WGS sequence"/>
</dbReference>
<keyword evidence="2" id="KW-0053">Apoptosis</keyword>
<dbReference type="InterPro" id="IPR008383">
    <property type="entry name" value="API5"/>
</dbReference>
<organism evidence="3 4">
    <name type="scientific">Vitis vinifera</name>
    <name type="common">Grape</name>
    <dbReference type="NCBI Taxonomy" id="29760"/>
    <lineage>
        <taxon>Eukaryota</taxon>
        <taxon>Viridiplantae</taxon>
        <taxon>Streptophyta</taxon>
        <taxon>Embryophyta</taxon>
        <taxon>Tracheophyta</taxon>
        <taxon>Spermatophyta</taxon>
        <taxon>Magnoliopsida</taxon>
        <taxon>eudicotyledons</taxon>
        <taxon>Gunneridae</taxon>
        <taxon>Pentapetalae</taxon>
        <taxon>rosids</taxon>
        <taxon>Vitales</taxon>
        <taxon>Vitaceae</taxon>
        <taxon>Viteae</taxon>
        <taxon>Vitis</taxon>
    </lineage>
</organism>
<evidence type="ECO:0000256" key="1">
    <source>
        <dbReference type="ARBA" id="ARBA00009515"/>
    </source>
</evidence>
<sequence length="269" mass="30429">MAVASDDSTDVEKLYQYGENLNESQDKSQVALRQSNWQRSLFPGSSSTFRACPKERSLPIFDLCEEEELGVRVQAIRGLPLFCKDTPEYVSKIVDILGQLLTAGENVERDAVHKALLSLLRQDVKVLANPLDRLPGFYFDFGDSLSFQHLSRSLMGASLTSLFKHIGSSEEPCTDEIIREKVLCFVRDKVFPLKAELLKPQEQMERHITDLVKKSLQDVTGAEFKLFMDFLRSLSLFGQKAPAERVQELIEIIEEQADLDAQFDVSACF</sequence>
<evidence type="ECO:0000313" key="4">
    <source>
        <dbReference type="Proteomes" id="UP000288805"/>
    </source>
</evidence>
<dbReference type="SUPFAM" id="SSF48371">
    <property type="entry name" value="ARM repeat"/>
    <property type="match status" value="1"/>
</dbReference>
<dbReference type="PANTHER" id="PTHR12758:SF19">
    <property type="entry name" value="APOPTOSIS INHIBITOR 5"/>
    <property type="match status" value="1"/>
</dbReference>
<dbReference type="PANTHER" id="PTHR12758">
    <property type="entry name" value="APOPTOSIS INHIBITOR 5-RELATED"/>
    <property type="match status" value="1"/>
</dbReference>
<reference evidence="3 4" key="1">
    <citation type="journal article" date="2018" name="PLoS Genet.">
        <title>Population sequencing reveals clonal diversity and ancestral inbreeding in the grapevine cultivar Chardonnay.</title>
        <authorList>
            <person name="Roach M.J."/>
            <person name="Johnson D.L."/>
            <person name="Bohlmann J."/>
            <person name="van Vuuren H.J."/>
            <person name="Jones S.J."/>
            <person name="Pretorius I.S."/>
            <person name="Schmidt S.A."/>
            <person name="Borneman A.R."/>
        </authorList>
    </citation>
    <scope>NUCLEOTIDE SEQUENCE [LARGE SCALE GENOMIC DNA]</scope>
    <source>
        <strain evidence="4">cv. Chardonnay</strain>
        <tissue evidence="3">Leaf</tissue>
    </source>
</reference>
<comment type="caution">
    <text evidence="3">The sequence shown here is derived from an EMBL/GenBank/DDBJ whole genome shotgun (WGS) entry which is preliminary data.</text>
</comment>
<dbReference type="Pfam" id="PF05918">
    <property type="entry name" value="API5"/>
    <property type="match status" value="2"/>
</dbReference>
<dbReference type="EMBL" id="QGNW01000063">
    <property type="protein sequence ID" value="RVX03870.1"/>
    <property type="molecule type" value="Genomic_DNA"/>
</dbReference>
<evidence type="ECO:0000313" key="3">
    <source>
        <dbReference type="EMBL" id="RVX03870.1"/>
    </source>
</evidence>